<feature type="compositionally biased region" description="Basic and acidic residues" evidence="1">
    <location>
        <begin position="119"/>
        <end position="138"/>
    </location>
</feature>
<proteinExistence type="predicted"/>
<dbReference type="AlphaFoldDB" id="A0AAV3TDR1"/>
<accession>A0AAV3TDR1</accession>
<protein>
    <recommendedName>
        <fullName evidence="4">DUF4178 domain-containing protein</fullName>
    </recommendedName>
</protein>
<comment type="caution">
    <text evidence="2">The sequence shown here is derived from an EMBL/GenBank/DDBJ whole genome shotgun (WGS) entry which is preliminary data.</text>
</comment>
<sequence>MSFEPKHVRVDDRELYLVGEDGYRELGSLEDVYHLVDGEEYTIEYDEDAATAGWLQVADDGTHTFDVRDAIDEMPFGRPYADRVIEEPMEENNEGFPRRTVAFTDILTQIWESKGNAKKLSEFHDSSSETGREDSIGR</sequence>
<evidence type="ECO:0008006" key="4">
    <source>
        <dbReference type="Google" id="ProtNLM"/>
    </source>
</evidence>
<dbReference type="EMBL" id="BAAADV010000008">
    <property type="protein sequence ID" value="GAA0682843.1"/>
    <property type="molecule type" value="Genomic_DNA"/>
</dbReference>
<dbReference type="Proteomes" id="UP001500420">
    <property type="component" value="Unassembled WGS sequence"/>
</dbReference>
<name>A0AAV3TDR1_9EURY</name>
<feature type="region of interest" description="Disordered" evidence="1">
    <location>
        <begin position="118"/>
        <end position="138"/>
    </location>
</feature>
<evidence type="ECO:0000256" key="1">
    <source>
        <dbReference type="SAM" id="MobiDB-lite"/>
    </source>
</evidence>
<dbReference type="RefSeq" id="WP_343775921.1">
    <property type="nucleotide sequence ID" value="NZ_BAAADV010000008.1"/>
</dbReference>
<gene>
    <name evidence="2" type="ORF">GCM10009020_35220</name>
</gene>
<organism evidence="2 3">
    <name type="scientific">Natronoarchaeum mannanilyticum</name>
    <dbReference type="NCBI Taxonomy" id="926360"/>
    <lineage>
        <taxon>Archaea</taxon>
        <taxon>Methanobacteriati</taxon>
        <taxon>Methanobacteriota</taxon>
        <taxon>Stenosarchaea group</taxon>
        <taxon>Halobacteria</taxon>
        <taxon>Halobacteriales</taxon>
        <taxon>Natronoarchaeaceae</taxon>
    </lineage>
</organism>
<evidence type="ECO:0000313" key="2">
    <source>
        <dbReference type="EMBL" id="GAA0682843.1"/>
    </source>
</evidence>
<reference evidence="2 3" key="1">
    <citation type="journal article" date="2019" name="Int. J. Syst. Evol. Microbiol.">
        <title>The Global Catalogue of Microorganisms (GCM) 10K type strain sequencing project: providing services to taxonomists for standard genome sequencing and annotation.</title>
        <authorList>
            <consortium name="The Broad Institute Genomics Platform"/>
            <consortium name="The Broad Institute Genome Sequencing Center for Infectious Disease"/>
            <person name="Wu L."/>
            <person name="Ma J."/>
        </authorList>
    </citation>
    <scope>NUCLEOTIDE SEQUENCE [LARGE SCALE GENOMIC DNA]</scope>
    <source>
        <strain evidence="2 3">JCM 16328</strain>
    </source>
</reference>
<keyword evidence="3" id="KW-1185">Reference proteome</keyword>
<evidence type="ECO:0000313" key="3">
    <source>
        <dbReference type="Proteomes" id="UP001500420"/>
    </source>
</evidence>